<keyword evidence="1" id="KW-0175">Coiled coil</keyword>
<protein>
    <recommendedName>
        <fullName evidence="5">Portal protein</fullName>
    </recommendedName>
</protein>
<dbReference type="EMBL" id="VDUZ01000004">
    <property type="protein sequence ID" value="TXL80448.1"/>
    <property type="molecule type" value="Genomic_DNA"/>
</dbReference>
<dbReference type="AlphaFoldDB" id="A0A5C8PUC9"/>
<dbReference type="RefSeq" id="WP_147845863.1">
    <property type="nucleotide sequence ID" value="NZ_VDUZ01000004.1"/>
</dbReference>
<dbReference type="Proteomes" id="UP000321638">
    <property type="component" value="Unassembled WGS sequence"/>
</dbReference>
<organism evidence="3 4">
    <name type="scientific">Vineibacter terrae</name>
    <dbReference type="NCBI Taxonomy" id="2586908"/>
    <lineage>
        <taxon>Bacteria</taxon>
        <taxon>Pseudomonadati</taxon>
        <taxon>Pseudomonadota</taxon>
        <taxon>Alphaproteobacteria</taxon>
        <taxon>Hyphomicrobiales</taxon>
        <taxon>Vineibacter</taxon>
    </lineage>
</organism>
<evidence type="ECO:0000313" key="3">
    <source>
        <dbReference type="EMBL" id="TXL80448.1"/>
    </source>
</evidence>
<reference evidence="3 4" key="1">
    <citation type="submission" date="2019-06" db="EMBL/GenBank/DDBJ databases">
        <title>New taxonomy in bacterial strain CC-CFT640, isolated from vineyard.</title>
        <authorList>
            <person name="Lin S.-Y."/>
            <person name="Tsai C.-F."/>
            <person name="Young C.-C."/>
        </authorList>
    </citation>
    <scope>NUCLEOTIDE SEQUENCE [LARGE SCALE GENOMIC DNA]</scope>
    <source>
        <strain evidence="3 4">CC-CFT640</strain>
    </source>
</reference>
<sequence>MADDASLLTEIQARYEAARDHASRWREEAREAFRFYAGEQWDDADIDKMAEQQRPIVTFNRVMRLVNAVIGHEANNRSEVRYIPRTLGDARVNELLTAASRYFRDACDAEFEESDAFRDMIITGMGWTNDRLSDAHNPEYDLIEERVDPLEMLWDPSSQKPNLADARYVFRRKRYTEKEIKAIWPDFTGPFTSAFDDDADNTGDPVDRSPRTAYRGGAGGDDRDVGQDILVLEYQYKEREVYYVISHPGVAETIEVPAGELTDELRDKLKERGVPFVMKRRSMTRRCFVIGQSIVQGPDVVCPHDFTYHCITGFRDREHHHWFGIVRMLRDPQRWSNKWLAQIMHILNSNAKGGLMAEEGAVADRHEFEASWADPAAVTWFSDGALKSNAVQPKPPPTWPAGVERLLQYANASFTDVSGVNQELLGLADRQQAGVLEWQRKQSAVTLLAPLFDSLRRFRKMQGRCWLYMMQRYVSDGRIIRITSDQGSQNVPFGGPAGLQHPQWKLPETAQYDVIVDQAPTAPNQKEQTWAVLTQLFPMLRNVLPPKMMMLAMEYSPLPESFVAKLKEVQQQLEAQGPPPNPDMIRMQAQLEARKAELQMRQQEAALNADLERQKAEARMQMEMARAKHDMEIQRFKAQAETDIDRERAQSRAALDIEAHGLKVELAGGAADGRGPISRLFDGLSERQERTLAALTESSQRSAAALAAGLAELANALMADNELVRDPRTGRAVGTRKVRKPDGV</sequence>
<evidence type="ECO:0008006" key="5">
    <source>
        <dbReference type="Google" id="ProtNLM"/>
    </source>
</evidence>
<proteinExistence type="predicted"/>
<dbReference type="InterPro" id="IPR032427">
    <property type="entry name" value="P22_portal"/>
</dbReference>
<evidence type="ECO:0000256" key="2">
    <source>
        <dbReference type="SAM" id="MobiDB-lite"/>
    </source>
</evidence>
<dbReference type="OrthoDB" id="1632915at2"/>
<dbReference type="Pfam" id="PF16510">
    <property type="entry name" value="P22_portal"/>
    <property type="match status" value="1"/>
</dbReference>
<evidence type="ECO:0000256" key="1">
    <source>
        <dbReference type="SAM" id="Coils"/>
    </source>
</evidence>
<feature type="region of interest" description="Disordered" evidence="2">
    <location>
        <begin position="194"/>
        <end position="220"/>
    </location>
</feature>
<feature type="coiled-coil region" evidence="1">
    <location>
        <begin position="586"/>
        <end position="628"/>
    </location>
</feature>
<keyword evidence="4" id="KW-1185">Reference proteome</keyword>
<name>A0A5C8PUC9_9HYPH</name>
<gene>
    <name evidence="3" type="ORF">FHP25_05325</name>
</gene>
<accession>A0A5C8PUC9</accession>
<comment type="caution">
    <text evidence="3">The sequence shown here is derived from an EMBL/GenBank/DDBJ whole genome shotgun (WGS) entry which is preliminary data.</text>
</comment>
<evidence type="ECO:0000313" key="4">
    <source>
        <dbReference type="Proteomes" id="UP000321638"/>
    </source>
</evidence>